<dbReference type="EMBL" id="CP017076">
    <property type="protein sequence ID" value="AOR79152.1"/>
    <property type="molecule type" value="Genomic_DNA"/>
</dbReference>
<gene>
    <name evidence="2" type="ORF">BES08_19920</name>
    <name evidence="3" type="ORF">BV97_04268</name>
</gene>
<dbReference type="SUPFAM" id="SSF54427">
    <property type="entry name" value="NTF2-like"/>
    <property type="match status" value="1"/>
</dbReference>
<sequence length="192" mass="22309">MVTDAEIEDLVARRDIYAVLTRYSRALDRCDVDLMRSVYWPDGTDSHGVFDGNAADFADFIVREIQEWFEVTMHGLMNVHMEIAGDRAATETYLFAYHKVRESKAQEIFGSRYMRMFAGQGLDPAHHTFYFGGRYLDQFERRAGEWRILHRKVVMDWNDNHPSNEILDQGMFATLRPLGERGPGDPVWANRP</sequence>
<dbReference type="InterPro" id="IPR032710">
    <property type="entry name" value="NTF2-like_dom_sf"/>
</dbReference>
<dbReference type="InterPro" id="IPR037401">
    <property type="entry name" value="SnoaL-like"/>
</dbReference>
<dbReference type="AlphaFoldDB" id="A0A031JQJ5"/>
<reference evidence="5" key="3">
    <citation type="journal article" date="2017" name="J. Biotechnol.">
        <title>Complete genome sequence of Novosphingobium resinovorum SA1, a versatile xenobiotic-degrading bacterium capable of utilizing sulfanilic acid.</title>
        <authorList>
            <person name="Hegedus B."/>
            <person name="Kos P.B."/>
            <person name="Balint B."/>
            <person name="Maroti G."/>
            <person name="Gan H.M."/>
            <person name="Perei K."/>
            <person name="Rakhely G."/>
        </authorList>
    </citation>
    <scope>NUCLEOTIDE SEQUENCE [LARGE SCALE GENOMIC DNA]</scope>
    <source>
        <strain evidence="5">SA1</strain>
    </source>
</reference>
<dbReference type="Proteomes" id="UP000024329">
    <property type="component" value="Unassembled WGS sequence"/>
</dbReference>
<dbReference type="RefSeq" id="WP_036528519.1">
    <property type="nucleotide sequence ID" value="NZ_CP017076.1"/>
</dbReference>
<dbReference type="Proteomes" id="UP000094626">
    <property type="component" value="Plasmid pSA1"/>
</dbReference>
<organism evidence="3 4">
    <name type="scientific">Novosphingobium resinovorum</name>
    <dbReference type="NCBI Taxonomy" id="158500"/>
    <lineage>
        <taxon>Bacteria</taxon>
        <taxon>Pseudomonadati</taxon>
        <taxon>Pseudomonadota</taxon>
        <taxon>Alphaproteobacteria</taxon>
        <taxon>Sphingomonadales</taxon>
        <taxon>Sphingomonadaceae</taxon>
        <taxon>Novosphingobium</taxon>
    </lineage>
</organism>
<keyword evidence="3" id="KW-0560">Oxidoreductase</keyword>
<evidence type="ECO:0000259" key="1">
    <source>
        <dbReference type="Pfam" id="PF13577"/>
    </source>
</evidence>
<dbReference type="EMBL" id="JFYZ01000030">
    <property type="protein sequence ID" value="EZP78292.1"/>
    <property type="molecule type" value="Genomic_DNA"/>
</dbReference>
<accession>A0A031JQJ5</accession>
<evidence type="ECO:0000313" key="3">
    <source>
        <dbReference type="EMBL" id="EZP78292.1"/>
    </source>
</evidence>
<name>A0A031JQJ5_9SPHN</name>
<evidence type="ECO:0000313" key="2">
    <source>
        <dbReference type="EMBL" id="AOR79152.1"/>
    </source>
</evidence>
<feature type="domain" description="SnoaL-like" evidence="1">
    <location>
        <begin position="9"/>
        <end position="152"/>
    </location>
</feature>
<dbReference type="eggNOG" id="COG5517">
    <property type="taxonomic scope" value="Bacteria"/>
</dbReference>
<keyword evidence="3" id="KW-0223">Dioxygenase</keyword>
<dbReference type="OrthoDB" id="7425929at2"/>
<reference evidence="3 4" key="1">
    <citation type="submission" date="2014-03" db="EMBL/GenBank/DDBJ databases">
        <title>Whole genome sequence of Novosphingobium resinovorum KF1.</title>
        <authorList>
            <person name="Gan H.M."/>
            <person name="Gan H.Y."/>
            <person name="Chew T.H."/>
            <person name="Savka M.A."/>
        </authorList>
    </citation>
    <scope>NUCLEOTIDE SEQUENCE [LARGE SCALE GENOMIC DNA]</scope>
    <source>
        <strain evidence="3 4">KF1</strain>
    </source>
</reference>
<dbReference type="Gene3D" id="3.10.450.50">
    <property type="match status" value="1"/>
</dbReference>
<reference evidence="2" key="2">
    <citation type="submission" date="2016-08" db="EMBL/GenBank/DDBJ databases">
        <authorList>
            <person name="Seilhamer J.J."/>
        </authorList>
    </citation>
    <scope>NUCLEOTIDE SEQUENCE [LARGE SCALE GENOMIC DNA]</scope>
    <source>
        <strain evidence="2">SA1</strain>
        <plasmid evidence="2">pSA1</plasmid>
    </source>
</reference>
<dbReference type="Pfam" id="PF13577">
    <property type="entry name" value="SnoaL_4"/>
    <property type="match status" value="1"/>
</dbReference>
<proteinExistence type="predicted"/>
<keyword evidence="5" id="KW-1185">Reference proteome</keyword>
<dbReference type="KEGG" id="nre:BES08_19920"/>
<evidence type="ECO:0000313" key="4">
    <source>
        <dbReference type="Proteomes" id="UP000024329"/>
    </source>
</evidence>
<keyword evidence="2" id="KW-0614">Plasmid</keyword>
<geneLocation type="plasmid" evidence="2 5">
    <name>pSA1</name>
</geneLocation>
<protein>
    <submittedName>
        <fullName evidence="3">Aromatic-ring-hydroxylating dioxygenase subunit beta</fullName>
    </submittedName>
</protein>
<dbReference type="GO" id="GO:0051213">
    <property type="term" value="F:dioxygenase activity"/>
    <property type="evidence" value="ECO:0007669"/>
    <property type="project" value="UniProtKB-KW"/>
</dbReference>
<evidence type="ECO:0000313" key="5">
    <source>
        <dbReference type="Proteomes" id="UP000094626"/>
    </source>
</evidence>
<dbReference type="PATRIC" id="fig|158500.4.peg.4335"/>